<evidence type="ECO:0000313" key="1">
    <source>
        <dbReference type="EMBL" id="KAK2838182.1"/>
    </source>
</evidence>
<proteinExistence type="predicted"/>
<evidence type="ECO:0000313" key="2">
    <source>
        <dbReference type="Proteomes" id="UP001187415"/>
    </source>
</evidence>
<name>A0AA88MLT6_CHASR</name>
<reference evidence="1" key="1">
    <citation type="submission" date="2023-07" db="EMBL/GenBank/DDBJ databases">
        <title>Chromosome-level Genome Assembly of Striped Snakehead (Channa striata).</title>
        <authorList>
            <person name="Liu H."/>
        </authorList>
    </citation>
    <scope>NUCLEOTIDE SEQUENCE</scope>
    <source>
        <strain evidence="1">Gz</strain>
        <tissue evidence="1">Muscle</tissue>
    </source>
</reference>
<dbReference type="EMBL" id="JAUPFM010000011">
    <property type="protein sequence ID" value="KAK2838182.1"/>
    <property type="molecule type" value="Genomic_DNA"/>
</dbReference>
<dbReference type="AlphaFoldDB" id="A0AA88MLT6"/>
<gene>
    <name evidence="1" type="ORF">Q5P01_015394</name>
</gene>
<keyword evidence="2" id="KW-1185">Reference proteome</keyword>
<accession>A0AA88MLT6</accession>
<protein>
    <submittedName>
        <fullName evidence="1">Uncharacterized protein</fullName>
    </submittedName>
</protein>
<comment type="caution">
    <text evidence="1">The sequence shown here is derived from an EMBL/GenBank/DDBJ whole genome shotgun (WGS) entry which is preliminary data.</text>
</comment>
<dbReference type="Proteomes" id="UP001187415">
    <property type="component" value="Unassembled WGS sequence"/>
</dbReference>
<sequence length="94" mass="10114">MMSCFLPAKPGNPSAGPHTCVIQTESERNLVRLGKQRVDVGELNQGSCGSTEAPPPSIESPAAFCFLFQAEPGRMTTDDISILSRLPLHILLFS</sequence>
<organism evidence="1 2">
    <name type="scientific">Channa striata</name>
    <name type="common">Snakehead murrel</name>
    <name type="synonym">Ophicephalus striatus</name>
    <dbReference type="NCBI Taxonomy" id="64152"/>
    <lineage>
        <taxon>Eukaryota</taxon>
        <taxon>Metazoa</taxon>
        <taxon>Chordata</taxon>
        <taxon>Craniata</taxon>
        <taxon>Vertebrata</taxon>
        <taxon>Euteleostomi</taxon>
        <taxon>Actinopterygii</taxon>
        <taxon>Neopterygii</taxon>
        <taxon>Teleostei</taxon>
        <taxon>Neoteleostei</taxon>
        <taxon>Acanthomorphata</taxon>
        <taxon>Anabantaria</taxon>
        <taxon>Anabantiformes</taxon>
        <taxon>Channoidei</taxon>
        <taxon>Channidae</taxon>
        <taxon>Channa</taxon>
    </lineage>
</organism>